<dbReference type="PANTHER" id="PTHR44196">
    <property type="entry name" value="DEHYDROGENASE/REDUCTASE SDR FAMILY MEMBER 7B"/>
    <property type="match status" value="1"/>
</dbReference>
<dbReference type="NCBIfam" id="NF005672">
    <property type="entry name" value="PRK07454.1"/>
    <property type="match status" value="1"/>
</dbReference>
<reference evidence="5" key="1">
    <citation type="submission" date="2018-04" db="EMBL/GenBank/DDBJ databases">
        <authorList>
            <person name="Cornet L."/>
        </authorList>
    </citation>
    <scope>NUCLEOTIDE SEQUENCE [LARGE SCALE GENOMIC DNA]</scope>
</reference>
<dbReference type="FunFam" id="3.40.50.720:FF:000084">
    <property type="entry name" value="Short-chain dehydrogenase reductase"/>
    <property type="match status" value="1"/>
</dbReference>
<reference evidence="4 5" key="2">
    <citation type="submission" date="2018-06" db="EMBL/GenBank/DDBJ databases">
        <title>Metagenomic assembly of (sub)arctic Cyanobacteria and their associated microbiome from non-axenic cultures.</title>
        <authorList>
            <person name="Baurain D."/>
        </authorList>
    </citation>
    <scope>NUCLEOTIDE SEQUENCE [LARGE SCALE GENOMIC DNA]</scope>
    <source>
        <strain evidence="4">ULC041bin1</strain>
    </source>
</reference>
<evidence type="ECO:0000256" key="1">
    <source>
        <dbReference type="ARBA" id="ARBA00006484"/>
    </source>
</evidence>
<dbReference type="InterPro" id="IPR036291">
    <property type="entry name" value="NAD(P)-bd_dom_sf"/>
</dbReference>
<dbReference type="EMBL" id="QBMN01000006">
    <property type="protein sequence ID" value="PZO45403.1"/>
    <property type="molecule type" value="Genomic_DNA"/>
</dbReference>
<dbReference type="InterPro" id="IPR020904">
    <property type="entry name" value="Sc_DH/Rdtase_CS"/>
</dbReference>
<evidence type="ECO:0000313" key="4">
    <source>
        <dbReference type="EMBL" id="PZO45403.1"/>
    </source>
</evidence>
<dbReference type="GO" id="GO:0016020">
    <property type="term" value="C:membrane"/>
    <property type="evidence" value="ECO:0007669"/>
    <property type="project" value="TreeGrafter"/>
</dbReference>
<organism evidence="4 5">
    <name type="scientific">Shackletoniella antarctica</name>
    <dbReference type="NCBI Taxonomy" id="268115"/>
    <lineage>
        <taxon>Bacteria</taxon>
        <taxon>Bacillati</taxon>
        <taxon>Cyanobacteriota</taxon>
        <taxon>Cyanophyceae</taxon>
        <taxon>Oculatellales</taxon>
        <taxon>Oculatellaceae</taxon>
        <taxon>Shackletoniella</taxon>
    </lineage>
</organism>
<dbReference type="PRINTS" id="PR00081">
    <property type="entry name" value="GDHRDH"/>
</dbReference>
<keyword evidence="2" id="KW-0560">Oxidoreductase</keyword>
<comment type="similarity">
    <text evidence="1 3">Belongs to the short-chain dehydrogenases/reductases (SDR) family.</text>
</comment>
<dbReference type="PANTHER" id="PTHR44196:SF1">
    <property type="entry name" value="DEHYDROGENASE_REDUCTASE SDR FAMILY MEMBER 7B"/>
    <property type="match status" value="1"/>
</dbReference>
<dbReference type="Pfam" id="PF00106">
    <property type="entry name" value="adh_short"/>
    <property type="match status" value="1"/>
</dbReference>
<dbReference type="InterPro" id="IPR002347">
    <property type="entry name" value="SDR_fam"/>
</dbReference>
<evidence type="ECO:0000256" key="3">
    <source>
        <dbReference type="RuleBase" id="RU000363"/>
    </source>
</evidence>
<proteinExistence type="inferred from homology"/>
<evidence type="ECO:0000313" key="5">
    <source>
        <dbReference type="Proteomes" id="UP000249081"/>
    </source>
</evidence>
<dbReference type="CDD" id="cd05233">
    <property type="entry name" value="SDR_c"/>
    <property type="match status" value="1"/>
</dbReference>
<dbReference type="SUPFAM" id="SSF51735">
    <property type="entry name" value="NAD(P)-binding Rossmann-fold domains"/>
    <property type="match status" value="1"/>
</dbReference>
<evidence type="ECO:0000256" key="2">
    <source>
        <dbReference type="ARBA" id="ARBA00023002"/>
    </source>
</evidence>
<comment type="caution">
    <text evidence="4">The sequence shown here is derived from an EMBL/GenBank/DDBJ whole genome shotgun (WGS) entry which is preliminary data.</text>
</comment>
<dbReference type="PROSITE" id="PS00061">
    <property type="entry name" value="ADH_SHORT"/>
    <property type="match status" value="1"/>
</dbReference>
<dbReference type="Gene3D" id="3.40.50.720">
    <property type="entry name" value="NAD(P)-binding Rossmann-like Domain"/>
    <property type="match status" value="1"/>
</dbReference>
<sequence>MQNPTPSDLPRRALVTGASRGIGRAIAHGLAQAGYDVALVSRSLDTLKPVEESLLSYGVVAKAYAVDLAEQEGLRDRLAAVLDDFGPLGVVVNNAGMGYTGALDTMPLADWQRVMDLNVTSVFQCLQAVLPVLRASGGGTIVNIASVAAKSAFPDWGAYTVSKAALVALSRVLAVEERPHGIRVVTVSPGAVNTPLWDTDTVQADFDRSSMLTPEIVAQTVLYAILMPPQAVIEDLTLMPAGGAL</sequence>
<dbReference type="AlphaFoldDB" id="A0A2W4WJW1"/>
<accession>A0A2W4WJW1</accession>
<protein>
    <submittedName>
        <fullName evidence="4">Short-chain dehydrogenase</fullName>
    </submittedName>
</protein>
<gene>
    <name evidence="4" type="ORF">DCF17_01495</name>
</gene>
<dbReference type="PRINTS" id="PR00080">
    <property type="entry name" value="SDRFAMILY"/>
</dbReference>
<name>A0A2W4WJW1_9CYAN</name>
<dbReference type="Proteomes" id="UP000249081">
    <property type="component" value="Unassembled WGS sequence"/>
</dbReference>
<dbReference type="GO" id="GO:0016491">
    <property type="term" value="F:oxidoreductase activity"/>
    <property type="evidence" value="ECO:0007669"/>
    <property type="project" value="UniProtKB-KW"/>
</dbReference>